<keyword evidence="4 11" id="KW-0662">Pyridine nucleotide biosynthesis</keyword>
<evidence type="ECO:0000256" key="3">
    <source>
        <dbReference type="ARBA" id="ARBA00009014"/>
    </source>
</evidence>
<dbReference type="NCBIfam" id="NF000840">
    <property type="entry name" value="PRK00071.1-3"/>
    <property type="match status" value="1"/>
</dbReference>
<dbReference type="PANTHER" id="PTHR39321:SF3">
    <property type="entry name" value="PHOSPHOPANTETHEINE ADENYLYLTRANSFERASE"/>
    <property type="match status" value="1"/>
</dbReference>
<gene>
    <name evidence="11 13" type="primary">nadD</name>
    <name evidence="13" type="ORF">EBT44_02680</name>
</gene>
<evidence type="ECO:0000256" key="4">
    <source>
        <dbReference type="ARBA" id="ARBA00022642"/>
    </source>
</evidence>
<dbReference type="NCBIfam" id="TIGR00482">
    <property type="entry name" value="nicotinate (nicotinamide) nucleotide adenylyltransferase"/>
    <property type="match status" value="1"/>
</dbReference>
<dbReference type="InterPro" id="IPR004821">
    <property type="entry name" value="Cyt_trans-like"/>
</dbReference>
<dbReference type="Gene3D" id="3.40.50.620">
    <property type="entry name" value="HUPs"/>
    <property type="match status" value="1"/>
</dbReference>
<sequence>MLSAFSLHASLPTALFGGTFDPIHRGHLHAAHEIIERGIAAKVIFLPAGEPWQKSKDLTATAIERAAMVATAIADNPNFQLSTREIERVGPTYTIDTVREYQEEFPAEDFVLLVGSDAFNGISTWKEADELLQSIDLVVAIRPGEELANIPGAHFHVIESDMFDISSTEIRRFAQSHGDLSKLVPLPIVREVERIYGA</sequence>
<accession>A0A965GDT5</accession>
<feature type="domain" description="Cytidyltransferase-like" evidence="12">
    <location>
        <begin position="15"/>
        <end position="172"/>
    </location>
</feature>
<dbReference type="GO" id="GO:0009435">
    <property type="term" value="P:NAD+ biosynthetic process"/>
    <property type="evidence" value="ECO:0007669"/>
    <property type="project" value="UniProtKB-UniRule"/>
</dbReference>
<keyword evidence="5 11" id="KW-0808">Transferase</keyword>
<comment type="function">
    <text evidence="1 11">Catalyzes the reversible adenylation of nicotinate mononucleotide (NaMN) to nicotinic acid adenine dinucleotide (NaAD).</text>
</comment>
<dbReference type="Proteomes" id="UP000740727">
    <property type="component" value="Unassembled WGS sequence"/>
</dbReference>
<evidence type="ECO:0000256" key="11">
    <source>
        <dbReference type="HAMAP-Rule" id="MF_00244"/>
    </source>
</evidence>
<dbReference type="PANTHER" id="PTHR39321">
    <property type="entry name" value="NICOTINATE-NUCLEOTIDE ADENYLYLTRANSFERASE-RELATED"/>
    <property type="match status" value="1"/>
</dbReference>
<organism evidence="13 14">
    <name type="scientific">Candidatus Fonsibacter lacus</name>
    <dbReference type="NCBI Taxonomy" id="2576439"/>
    <lineage>
        <taxon>Bacteria</taxon>
        <taxon>Pseudomonadati</taxon>
        <taxon>Pseudomonadota</taxon>
        <taxon>Alphaproteobacteria</taxon>
        <taxon>Candidatus Pelagibacterales</taxon>
        <taxon>Candidatus Pelagibacterales incertae sedis</taxon>
        <taxon>Candidatus Fonsibacter</taxon>
    </lineage>
</organism>
<dbReference type="GO" id="GO:0005524">
    <property type="term" value="F:ATP binding"/>
    <property type="evidence" value="ECO:0007669"/>
    <property type="project" value="UniProtKB-KW"/>
</dbReference>
<dbReference type="InterPro" id="IPR005248">
    <property type="entry name" value="NadD/NMNAT"/>
</dbReference>
<proteinExistence type="inferred from homology"/>
<dbReference type="SUPFAM" id="SSF52374">
    <property type="entry name" value="Nucleotidylyl transferase"/>
    <property type="match status" value="1"/>
</dbReference>
<comment type="similarity">
    <text evidence="3 11">Belongs to the NadD family.</text>
</comment>
<evidence type="ECO:0000313" key="13">
    <source>
        <dbReference type="EMBL" id="NBR93740.1"/>
    </source>
</evidence>
<evidence type="ECO:0000256" key="1">
    <source>
        <dbReference type="ARBA" id="ARBA00002324"/>
    </source>
</evidence>
<evidence type="ECO:0000256" key="6">
    <source>
        <dbReference type="ARBA" id="ARBA00022695"/>
    </source>
</evidence>
<evidence type="ECO:0000256" key="7">
    <source>
        <dbReference type="ARBA" id="ARBA00022741"/>
    </source>
</evidence>
<dbReference type="CDD" id="cd02165">
    <property type="entry name" value="NMNAT"/>
    <property type="match status" value="1"/>
</dbReference>
<keyword evidence="9 11" id="KW-0520">NAD</keyword>
<evidence type="ECO:0000256" key="5">
    <source>
        <dbReference type="ARBA" id="ARBA00022679"/>
    </source>
</evidence>
<dbReference type="EMBL" id="RFXN01000021">
    <property type="protein sequence ID" value="NBR93740.1"/>
    <property type="molecule type" value="Genomic_DNA"/>
</dbReference>
<keyword evidence="7 11" id="KW-0547">Nucleotide-binding</keyword>
<dbReference type="HAMAP" id="MF_00244">
    <property type="entry name" value="NaMN_adenylyltr"/>
    <property type="match status" value="1"/>
</dbReference>
<dbReference type="Pfam" id="PF01467">
    <property type="entry name" value="CTP_transf_like"/>
    <property type="match status" value="1"/>
</dbReference>
<evidence type="ECO:0000256" key="9">
    <source>
        <dbReference type="ARBA" id="ARBA00023027"/>
    </source>
</evidence>
<dbReference type="EC" id="2.7.7.18" evidence="11"/>
<evidence type="ECO:0000256" key="10">
    <source>
        <dbReference type="ARBA" id="ARBA00048721"/>
    </source>
</evidence>
<keyword evidence="8 11" id="KW-0067">ATP-binding</keyword>
<evidence type="ECO:0000256" key="8">
    <source>
        <dbReference type="ARBA" id="ARBA00022840"/>
    </source>
</evidence>
<name>A0A965GDT5_9PROT</name>
<reference evidence="13" key="1">
    <citation type="submission" date="2018-10" db="EMBL/GenBank/DDBJ databases">
        <title>Iterative Subtractive Binning of Freshwater Chronoseries Metagenomes Recovers Nearly Complete Genomes from over Four Hundred Novel Species.</title>
        <authorList>
            <person name="Rodriguez-R L.M."/>
            <person name="Tsementzi D."/>
            <person name="Luo C."/>
            <person name="Konstantinidis K.T."/>
        </authorList>
    </citation>
    <scope>NUCLEOTIDE SEQUENCE</scope>
    <source>
        <strain evidence="13">WB5_2A_028</strain>
    </source>
</reference>
<dbReference type="InterPro" id="IPR014729">
    <property type="entry name" value="Rossmann-like_a/b/a_fold"/>
</dbReference>
<evidence type="ECO:0000256" key="2">
    <source>
        <dbReference type="ARBA" id="ARBA00005019"/>
    </source>
</evidence>
<keyword evidence="6 11" id="KW-0548">Nucleotidyltransferase</keyword>
<comment type="pathway">
    <text evidence="2 11">Cofactor biosynthesis; NAD(+) biosynthesis; deamido-NAD(+) from nicotinate D-ribonucleotide: step 1/1.</text>
</comment>
<comment type="catalytic activity">
    <reaction evidence="10 11">
        <text>nicotinate beta-D-ribonucleotide + ATP + H(+) = deamido-NAD(+) + diphosphate</text>
        <dbReference type="Rhea" id="RHEA:22860"/>
        <dbReference type="ChEBI" id="CHEBI:15378"/>
        <dbReference type="ChEBI" id="CHEBI:30616"/>
        <dbReference type="ChEBI" id="CHEBI:33019"/>
        <dbReference type="ChEBI" id="CHEBI:57502"/>
        <dbReference type="ChEBI" id="CHEBI:58437"/>
        <dbReference type="EC" id="2.7.7.18"/>
    </reaction>
</comment>
<evidence type="ECO:0000259" key="12">
    <source>
        <dbReference type="Pfam" id="PF01467"/>
    </source>
</evidence>
<dbReference type="GO" id="GO:0004515">
    <property type="term" value="F:nicotinate-nucleotide adenylyltransferase activity"/>
    <property type="evidence" value="ECO:0007669"/>
    <property type="project" value="UniProtKB-UniRule"/>
</dbReference>
<dbReference type="NCBIfam" id="TIGR00125">
    <property type="entry name" value="cyt_tran_rel"/>
    <property type="match status" value="1"/>
</dbReference>
<dbReference type="AlphaFoldDB" id="A0A965GDT5"/>
<evidence type="ECO:0000313" key="14">
    <source>
        <dbReference type="Proteomes" id="UP000740727"/>
    </source>
</evidence>
<protein>
    <recommendedName>
        <fullName evidence="11">Probable nicotinate-nucleotide adenylyltransferase</fullName>
        <ecNumber evidence="11">2.7.7.18</ecNumber>
    </recommendedName>
    <alternativeName>
        <fullName evidence="11">Deamido-NAD(+) diphosphorylase</fullName>
    </alternativeName>
    <alternativeName>
        <fullName evidence="11">Deamido-NAD(+) pyrophosphorylase</fullName>
    </alternativeName>
    <alternativeName>
        <fullName evidence="11">Nicotinate mononucleotide adenylyltransferase</fullName>
        <shortName evidence="11">NaMN adenylyltransferase</shortName>
    </alternativeName>
</protein>
<comment type="caution">
    <text evidence="13">The sequence shown here is derived from an EMBL/GenBank/DDBJ whole genome shotgun (WGS) entry which is preliminary data.</text>
</comment>